<dbReference type="SUPFAM" id="SSF51735">
    <property type="entry name" value="NAD(P)-binding Rossmann-fold domains"/>
    <property type="match status" value="1"/>
</dbReference>
<dbReference type="EMBL" id="OV170221">
    <property type="protein sequence ID" value="CAH0713890.1"/>
    <property type="molecule type" value="Genomic_DNA"/>
</dbReference>
<dbReference type="InterPro" id="IPR011032">
    <property type="entry name" value="GroES-like_sf"/>
</dbReference>
<dbReference type="InterPro" id="IPR029058">
    <property type="entry name" value="AB_hydrolase_fold"/>
</dbReference>
<evidence type="ECO:0000259" key="1">
    <source>
        <dbReference type="PROSITE" id="PS52004"/>
    </source>
</evidence>
<proteinExistence type="predicted"/>
<gene>
    <name evidence="2" type="ORF">BINO364_LOCUS991</name>
</gene>
<sequence>MAFNDANKTFVEPEMESGKSADKVFITGITGFGIAGCSKTMFANRISYWLNAKGPSMAIDEACCSSTGALEQAYLAITRGECDAAIVGGANLCLHPQSSVHYGRIMKLSMDGKTKSFDSNPAGCSKSESINVLFLQKAKDALRVYAEVAYIKCEFTQLEEDESGPKYGFYRNPNISADFLKKFYQEADVSPDVVEYVEAVGTAVAEADKSELQSIDEVFCINRSDPLKVGSVMSNIGYTEAASGICAITKVLLAYHTGKIAANLHCDSPRQDVAALRDGRMCIVTDHMDFNHSYTAVNGLSVTGVNSHILLRGHYKQKIVKMCPPEIEVACHNGPNSSTISGPAIVMKEFVAQLTSKGIFAKEVPCSNIAYHSRYIAEAGPGLLKYLTEVIKSPKPRSEKWVSTSVPKERWGEEIAKYSSAEYHTNNLLNSVLFEETSRSLPLYASAHRKIAAATKFVISTYDDDHAYLKGHVIRERNLYPFSGALVGVWDTLAMVLGVEKKQLSVQFTDIHFFTQPILHKQRNLRLNIALHRGNGRFEVLDESTKIATGYITGEIKKDSQDKVNINCKEEMQLKSDDIYKLLSLRDYNYSGVFRSIYNASLSLSEANIKWEDNWVAMIDSMLQLNALRRIHETVSQPHFVRKIIINVNEHFDEMYEIHGIKVTPARIFDVHDYTRCGGIIMQNIRFHDLPTICKNVGIKALKFVPHFSTNTIDKASALSTYIQISAEYLNKHDLNVVEIIENNVSDFVDTNQILSEIPGIQANYSVITLDSLKSSNTALLSEVDLLLVSKLSNNDDLCQMLHRVLTCNTFIVNYEKYKAEISRDRPSSLYQSICAHRIGSTVLELVLWRPTESNVSTSPITVYSESDFALLTSRITATQLNQKLVILTSYPPLASLKTAVKKWRKEDNRKINLIMINNEFSSTRNLDKIPLTDLAVNILHNDVWGGEYYLPAEETVREEVLGLELNIRQLGDLDSLHWTEMPEPRGAGINVKIHYAGVNAVEVQKKMGVISCDKEDMQLFDFSGTTDSGARVMGIANYESIRTHVTVKPKYLWPVPAHWTMEDAATVPLAYCLALYCLCIKAKLKPGITILVHGGAGALGQAVISIALAYGCQVFTTVSDIKKKRFLRRLFPELKESHIGNSRDISFGDMVFHATKGEGCDSIISCVKGALKNTTIQCCGRSGIVIDTTLLLTKENYDLGMKHLGKGMSYFTINLLSMLGQEEDEDIQKLQLLLTEGIARGYIRPLSRVTYSPQDITRAYSLQAGSRHRGRVLLDLQKDLSHVQTKIACSTQLRQLVISENELLALKLVDRLVDRGARKIILVSSTGSSNCVSEKLRTWAKQGVQVQVIPGNMFSLNSIINLAAEDKSFVGIEGIYYINSANSKSENNYEMLEQIKLISQRCSNLKYFSIINEAKDDFERTVLSKIDNQLLTWIKLPALKMVHKMNENEFDEAITAVNAIDAIEKAICLKERVILIHSLKKSEPVSLVHELSLKAGINISDDISKNTIIADLDIEPAKLEIFRSYLYNTCHVFLDENSLSVLSIKSLRQLEDNIIEKEYKETKGFDMFWSNIDNDELLATTEMVFLPTLINSSSMCEDEFDVNQTYLCVVPGVEGLHSRFKILCERLKLGALVLQPGLVRPNETIQEMADRFAKTLLKKAQLKNKFYLLGYESGVMVALEMAAILEDQGKTSYILRTFLSKSMLLIF</sequence>
<dbReference type="Gene3D" id="1.10.287.1960">
    <property type="match status" value="1"/>
</dbReference>
<dbReference type="InterPro" id="IPR014043">
    <property type="entry name" value="Acyl_transferase_dom"/>
</dbReference>
<dbReference type="PANTHER" id="PTHR43775:SF23">
    <property type="entry name" value="FATTY ACID SYNTHASE 3"/>
    <property type="match status" value="1"/>
</dbReference>
<dbReference type="Gene3D" id="3.40.50.1820">
    <property type="entry name" value="alpha/beta hydrolase"/>
    <property type="match status" value="1"/>
</dbReference>
<dbReference type="InterPro" id="IPR020841">
    <property type="entry name" value="PKS_Beta-ketoAc_synthase_dom"/>
</dbReference>
<dbReference type="Pfam" id="PF00109">
    <property type="entry name" value="ketoacyl-synt"/>
    <property type="match status" value="1"/>
</dbReference>
<evidence type="ECO:0000313" key="3">
    <source>
        <dbReference type="Proteomes" id="UP000838878"/>
    </source>
</evidence>
<dbReference type="Gene3D" id="3.90.180.10">
    <property type="entry name" value="Medium-chain alcohol dehydrogenases, catalytic domain"/>
    <property type="match status" value="1"/>
</dbReference>
<dbReference type="PROSITE" id="PS52004">
    <property type="entry name" value="KS3_2"/>
    <property type="match status" value="1"/>
</dbReference>
<dbReference type="InterPro" id="IPR050091">
    <property type="entry name" value="PKS_NRPS_Biosynth_Enz"/>
</dbReference>
<dbReference type="Gene3D" id="3.10.129.110">
    <property type="entry name" value="Polyketide synthase dehydratase"/>
    <property type="match status" value="1"/>
</dbReference>
<dbReference type="InterPro" id="IPR014031">
    <property type="entry name" value="Ketoacyl_synth_C"/>
</dbReference>
<dbReference type="SMART" id="SM00829">
    <property type="entry name" value="PKS_ER"/>
    <property type="match status" value="1"/>
</dbReference>
<evidence type="ECO:0000313" key="2">
    <source>
        <dbReference type="EMBL" id="CAH0713890.1"/>
    </source>
</evidence>
<dbReference type="SUPFAM" id="SSF50129">
    <property type="entry name" value="GroES-like"/>
    <property type="match status" value="1"/>
</dbReference>
<dbReference type="Pfam" id="PF02801">
    <property type="entry name" value="Ketoacyl-synt_C"/>
    <property type="match status" value="1"/>
</dbReference>
<dbReference type="Gene3D" id="3.40.47.10">
    <property type="match status" value="1"/>
</dbReference>
<dbReference type="GO" id="GO:0004312">
    <property type="term" value="F:fatty acid synthase activity"/>
    <property type="evidence" value="ECO:0007669"/>
    <property type="project" value="TreeGrafter"/>
</dbReference>
<keyword evidence="3" id="KW-1185">Reference proteome</keyword>
<organism evidence="2 3">
    <name type="scientific">Brenthis ino</name>
    <name type="common">lesser marbled fritillary</name>
    <dbReference type="NCBI Taxonomy" id="405034"/>
    <lineage>
        <taxon>Eukaryota</taxon>
        <taxon>Metazoa</taxon>
        <taxon>Ecdysozoa</taxon>
        <taxon>Arthropoda</taxon>
        <taxon>Hexapoda</taxon>
        <taxon>Insecta</taxon>
        <taxon>Pterygota</taxon>
        <taxon>Neoptera</taxon>
        <taxon>Endopterygota</taxon>
        <taxon>Lepidoptera</taxon>
        <taxon>Glossata</taxon>
        <taxon>Ditrysia</taxon>
        <taxon>Papilionoidea</taxon>
        <taxon>Nymphalidae</taxon>
        <taxon>Heliconiinae</taxon>
        <taxon>Argynnini</taxon>
        <taxon>Brenthis</taxon>
    </lineage>
</organism>
<dbReference type="InterPro" id="IPR020843">
    <property type="entry name" value="ER"/>
</dbReference>
<dbReference type="Proteomes" id="UP000838878">
    <property type="component" value="Chromosome 1"/>
</dbReference>
<dbReference type="Pfam" id="PF00698">
    <property type="entry name" value="Acyl_transf_1"/>
    <property type="match status" value="1"/>
</dbReference>
<name>A0A8J9V701_9NEOP</name>
<dbReference type="SUPFAM" id="SSF53901">
    <property type="entry name" value="Thiolase-like"/>
    <property type="match status" value="1"/>
</dbReference>
<dbReference type="GO" id="GO:0006633">
    <property type="term" value="P:fatty acid biosynthetic process"/>
    <property type="evidence" value="ECO:0007669"/>
    <property type="project" value="TreeGrafter"/>
</dbReference>
<feature type="non-terminal residue" evidence="2">
    <location>
        <position position="1708"/>
    </location>
</feature>
<dbReference type="Gene3D" id="3.40.50.720">
    <property type="entry name" value="NAD(P)-binding Rossmann-like Domain"/>
    <property type="match status" value="1"/>
</dbReference>
<dbReference type="InterPro" id="IPR014030">
    <property type="entry name" value="Ketoacyl_synth_N"/>
</dbReference>
<dbReference type="OrthoDB" id="329835at2759"/>
<accession>A0A8J9V701</accession>
<dbReference type="CDD" id="cd00833">
    <property type="entry name" value="PKS"/>
    <property type="match status" value="1"/>
</dbReference>
<feature type="domain" description="Ketosynthase family 3 (KS3)" evidence="1">
    <location>
        <begin position="1"/>
        <end position="313"/>
    </location>
</feature>
<reference evidence="2" key="1">
    <citation type="submission" date="2021-12" db="EMBL/GenBank/DDBJ databases">
        <authorList>
            <person name="Martin H S."/>
        </authorList>
    </citation>
    <scope>NUCLEOTIDE SEQUENCE</scope>
</reference>
<dbReference type="SMART" id="SM00825">
    <property type="entry name" value="PKS_KS"/>
    <property type="match status" value="1"/>
</dbReference>
<dbReference type="SUPFAM" id="SSF53474">
    <property type="entry name" value="alpha/beta-Hydrolases"/>
    <property type="match status" value="1"/>
</dbReference>
<dbReference type="SMART" id="SM00827">
    <property type="entry name" value="PKS_AT"/>
    <property type="match status" value="1"/>
</dbReference>
<dbReference type="InterPro" id="IPR036291">
    <property type="entry name" value="NAD(P)-bd_dom_sf"/>
</dbReference>
<dbReference type="PANTHER" id="PTHR43775">
    <property type="entry name" value="FATTY ACID SYNTHASE"/>
    <property type="match status" value="1"/>
</dbReference>
<protein>
    <recommendedName>
        <fullName evidence="1">Ketosynthase family 3 (KS3) domain-containing protein</fullName>
    </recommendedName>
</protein>
<dbReference type="GO" id="GO:0016491">
    <property type="term" value="F:oxidoreductase activity"/>
    <property type="evidence" value="ECO:0007669"/>
    <property type="project" value="InterPro"/>
</dbReference>
<dbReference type="InterPro" id="IPR042104">
    <property type="entry name" value="PKS_dehydratase_sf"/>
</dbReference>
<dbReference type="InterPro" id="IPR016039">
    <property type="entry name" value="Thiolase-like"/>
</dbReference>
<dbReference type="CDD" id="cd05195">
    <property type="entry name" value="enoyl_red"/>
    <property type="match status" value="1"/>
</dbReference>
<dbReference type="Gene3D" id="3.30.70.250">
    <property type="entry name" value="Malonyl-CoA ACP transacylase, ACP-binding"/>
    <property type="match status" value="1"/>
</dbReference>